<sequence>MKTRHLLSLAALGGALLLTGCGTTGPLPTFGKAITPEWITADFDGVRGNEYIATSNLQDVVFNERGEVIGWYVKSYAGTPFIKRRADGSYDFSALQNQKGIVNMVGTRKALAVQGGGLDPAQPAQTQPPTGLTTDVKANRQDAVFRYVQNGVTVTKTVTLHPRNFKVDVRTEVTGGPQRVNLLFPGLGKADNPRVQALARGGAQPAAVQGSGQLKVDNIQYAALQENPSQVAHALIIRPQGESASATPASGDTPTDAVNVTMTGGAQGLITASVPASSNLEVYGGRNELIHLYQSGYSDLPGLFKPNFFGQISLYIVKFMEWLYGLIGNWGLVLVVLTIVLRAAMWPLMQAQGRSTARMQAMQPRMRELQAKYKDRKDVDSQRAMQAEMAQLYRDYNFNPAGCFSSFVPFPILIALWSTIRNFEFDSGFLWLPDLAIPDPFYLLALVYLIVNIGQLYVMTRKSPEMFRQQAFIYIIFLYFALTFPAGVTIYIILSTLIGIVQQVIINKQVEKETANLGVQKVVPAAPTSSKATKPQKAVIADKGNKTTKVIDAPRKD</sequence>
<keyword evidence="8" id="KW-0143">Chaperone</keyword>
<dbReference type="RefSeq" id="WP_224606466.1">
    <property type="nucleotide sequence ID" value="NZ_JAIQXV010000004.1"/>
</dbReference>
<accession>A0ABW1ZJ67</accession>
<keyword evidence="14" id="KW-1185">Reference proteome</keyword>
<evidence type="ECO:0000256" key="2">
    <source>
        <dbReference type="ARBA" id="ARBA00022448"/>
    </source>
</evidence>
<name>A0ABW1ZJ67_9DEIO</name>
<gene>
    <name evidence="13" type="primary">yidC</name>
    <name evidence="13" type="ORF">ACFP90_08995</name>
</gene>
<keyword evidence="3" id="KW-1003">Cell membrane</keyword>
<evidence type="ECO:0000256" key="8">
    <source>
        <dbReference type="ARBA" id="ARBA00023186"/>
    </source>
</evidence>
<keyword evidence="2" id="KW-0813">Transport</keyword>
<keyword evidence="5" id="KW-0653">Protein transport</keyword>
<reference evidence="14" key="1">
    <citation type="journal article" date="2019" name="Int. J. Syst. Evol. Microbiol.">
        <title>The Global Catalogue of Microorganisms (GCM) 10K type strain sequencing project: providing services to taxonomists for standard genome sequencing and annotation.</title>
        <authorList>
            <consortium name="The Broad Institute Genomics Platform"/>
            <consortium name="The Broad Institute Genome Sequencing Center for Infectious Disease"/>
            <person name="Wu L."/>
            <person name="Ma J."/>
        </authorList>
    </citation>
    <scope>NUCLEOTIDE SEQUENCE [LARGE SCALE GENOMIC DNA]</scope>
    <source>
        <strain evidence="14">CCUG 63830</strain>
    </source>
</reference>
<evidence type="ECO:0000256" key="5">
    <source>
        <dbReference type="ARBA" id="ARBA00022927"/>
    </source>
</evidence>
<feature type="transmembrane region" description="Helical" evidence="10">
    <location>
        <begin position="398"/>
        <end position="420"/>
    </location>
</feature>
<evidence type="ECO:0000256" key="7">
    <source>
        <dbReference type="ARBA" id="ARBA00023136"/>
    </source>
</evidence>
<evidence type="ECO:0000313" key="13">
    <source>
        <dbReference type="EMBL" id="MFC6660479.1"/>
    </source>
</evidence>
<evidence type="ECO:0000256" key="3">
    <source>
        <dbReference type="ARBA" id="ARBA00022475"/>
    </source>
</evidence>
<dbReference type="CDD" id="cd20070">
    <property type="entry name" value="5TM_YidC_Alb3"/>
    <property type="match status" value="1"/>
</dbReference>
<dbReference type="PRINTS" id="PR01900">
    <property type="entry name" value="YIDCPROTEIN"/>
</dbReference>
<comment type="subcellular location">
    <subcellularLocation>
        <location evidence="1">Cell membrane</location>
        <topology evidence="1">Multi-pass membrane protein</topology>
    </subcellularLocation>
    <subcellularLocation>
        <location evidence="9">Membrane</location>
        <topology evidence="9">Multi-pass membrane protein</topology>
    </subcellularLocation>
</comment>
<dbReference type="PANTHER" id="PTHR12428:SF65">
    <property type="entry name" value="CYTOCHROME C OXIDASE ASSEMBLY PROTEIN COX18, MITOCHONDRIAL"/>
    <property type="match status" value="1"/>
</dbReference>
<evidence type="ECO:0000256" key="4">
    <source>
        <dbReference type="ARBA" id="ARBA00022692"/>
    </source>
</evidence>
<keyword evidence="4 9" id="KW-0812">Transmembrane</keyword>
<dbReference type="InterPro" id="IPR028055">
    <property type="entry name" value="YidC/Oxa/ALB_C"/>
</dbReference>
<comment type="caution">
    <text evidence="13">The sequence shown here is derived from an EMBL/GenBank/DDBJ whole genome shotgun (WGS) entry which is preliminary data.</text>
</comment>
<dbReference type="PRINTS" id="PR00701">
    <property type="entry name" value="60KDINNERMP"/>
</dbReference>
<keyword evidence="11" id="KW-0732">Signal</keyword>
<proteinExistence type="inferred from homology"/>
<evidence type="ECO:0000256" key="10">
    <source>
        <dbReference type="SAM" id="Phobius"/>
    </source>
</evidence>
<feature type="chain" id="PRO_5046086163" evidence="11">
    <location>
        <begin position="25"/>
        <end position="557"/>
    </location>
</feature>
<dbReference type="PANTHER" id="PTHR12428">
    <property type="entry name" value="OXA1"/>
    <property type="match status" value="1"/>
</dbReference>
<dbReference type="InterPro" id="IPR047196">
    <property type="entry name" value="YidC_ALB_C"/>
</dbReference>
<evidence type="ECO:0000256" key="6">
    <source>
        <dbReference type="ARBA" id="ARBA00022989"/>
    </source>
</evidence>
<evidence type="ECO:0000313" key="14">
    <source>
        <dbReference type="Proteomes" id="UP001596317"/>
    </source>
</evidence>
<dbReference type="InterPro" id="IPR001708">
    <property type="entry name" value="YidC/ALB3/OXA1/COX18"/>
</dbReference>
<organism evidence="13 14">
    <name type="scientific">Deinococcus multiflagellatus</name>
    <dbReference type="NCBI Taxonomy" id="1656887"/>
    <lineage>
        <taxon>Bacteria</taxon>
        <taxon>Thermotogati</taxon>
        <taxon>Deinococcota</taxon>
        <taxon>Deinococci</taxon>
        <taxon>Deinococcales</taxon>
        <taxon>Deinococcaceae</taxon>
        <taxon>Deinococcus</taxon>
    </lineage>
</organism>
<dbReference type="PROSITE" id="PS51257">
    <property type="entry name" value="PROKAR_LIPOPROTEIN"/>
    <property type="match status" value="1"/>
</dbReference>
<feature type="transmembrane region" description="Helical" evidence="10">
    <location>
        <begin position="322"/>
        <end position="344"/>
    </location>
</feature>
<protein>
    <submittedName>
        <fullName evidence="13">Membrane protein insertase YidC</fullName>
    </submittedName>
</protein>
<feature type="domain" description="Membrane insertase YidC/Oxa/ALB C-terminal" evidence="12">
    <location>
        <begin position="330"/>
        <end position="508"/>
    </location>
</feature>
<evidence type="ECO:0000259" key="12">
    <source>
        <dbReference type="Pfam" id="PF02096"/>
    </source>
</evidence>
<evidence type="ECO:0000256" key="1">
    <source>
        <dbReference type="ARBA" id="ARBA00004651"/>
    </source>
</evidence>
<feature type="transmembrane region" description="Helical" evidence="10">
    <location>
        <begin position="440"/>
        <end position="459"/>
    </location>
</feature>
<keyword evidence="6 10" id="KW-1133">Transmembrane helix</keyword>
<comment type="similarity">
    <text evidence="9">Belongs to the OXA1/ALB3/YidC family.</text>
</comment>
<feature type="transmembrane region" description="Helical" evidence="10">
    <location>
        <begin position="471"/>
        <end position="494"/>
    </location>
</feature>
<dbReference type="Pfam" id="PF02096">
    <property type="entry name" value="60KD_IMP"/>
    <property type="match status" value="1"/>
</dbReference>
<dbReference type="EMBL" id="JBHSWB010000001">
    <property type="protein sequence ID" value="MFC6660479.1"/>
    <property type="molecule type" value="Genomic_DNA"/>
</dbReference>
<evidence type="ECO:0000256" key="9">
    <source>
        <dbReference type="RuleBase" id="RU003945"/>
    </source>
</evidence>
<dbReference type="Proteomes" id="UP001596317">
    <property type="component" value="Unassembled WGS sequence"/>
</dbReference>
<evidence type="ECO:0000256" key="11">
    <source>
        <dbReference type="SAM" id="SignalP"/>
    </source>
</evidence>
<keyword evidence="7 10" id="KW-0472">Membrane</keyword>
<feature type="signal peptide" evidence="11">
    <location>
        <begin position="1"/>
        <end position="24"/>
    </location>
</feature>
<dbReference type="NCBIfam" id="TIGR03592">
    <property type="entry name" value="yidC_oxa1_cterm"/>
    <property type="match status" value="1"/>
</dbReference>